<evidence type="ECO:0000256" key="1">
    <source>
        <dbReference type="ARBA" id="ARBA00004635"/>
    </source>
</evidence>
<evidence type="ECO:0000313" key="7">
    <source>
        <dbReference type="EMBL" id="QGY00783.1"/>
    </source>
</evidence>
<evidence type="ECO:0000256" key="5">
    <source>
        <dbReference type="ARBA" id="ARBA00023288"/>
    </source>
</evidence>
<dbReference type="Proteomes" id="UP000012488">
    <property type="component" value="Chromosome"/>
</dbReference>
<keyword evidence="5 6" id="KW-0449">Lipoprotein</keyword>
<dbReference type="OrthoDB" id="9812878at2"/>
<dbReference type="Pfam" id="PF03180">
    <property type="entry name" value="Lipoprotein_9"/>
    <property type="match status" value="1"/>
</dbReference>
<dbReference type="PANTHER" id="PTHR30429">
    <property type="entry name" value="D-METHIONINE-BINDING LIPOPROTEIN METQ"/>
    <property type="match status" value="1"/>
</dbReference>
<name>A0A6B9FAC0_9HYPH</name>
<reference evidence="7 8" key="1">
    <citation type="journal article" date="2012" name="Genet. Mol. Biol.">
        <title>Analysis of 16S rRNA and mxaF genes revealing insights into Methylobacterium niche-specific plant association.</title>
        <authorList>
            <person name="Dourado M.N."/>
            <person name="Andreote F.D."/>
            <person name="Dini-Andreote F."/>
            <person name="Conti R."/>
            <person name="Araujo J.M."/>
            <person name="Araujo W.L."/>
        </authorList>
    </citation>
    <scope>NUCLEOTIDE SEQUENCE [LARGE SCALE GENOMIC DNA]</scope>
    <source>
        <strain evidence="7 8">SR1.6/6</strain>
    </source>
</reference>
<dbReference type="SUPFAM" id="SSF53850">
    <property type="entry name" value="Periplasmic binding protein-like II"/>
    <property type="match status" value="1"/>
</dbReference>
<dbReference type="Gene3D" id="3.40.190.10">
    <property type="entry name" value="Periplasmic binding protein-like II"/>
    <property type="match status" value="2"/>
</dbReference>
<evidence type="ECO:0000313" key="8">
    <source>
        <dbReference type="Proteomes" id="UP000012488"/>
    </source>
</evidence>
<dbReference type="AlphaFoldDB" id="A0A6B9FAC0"/>
<organism evidence="7 8">
    <name type="scientific">Methylobacterium mesophilicum SR1.6/6</name>
    <dbReference type="NCBI Taxonomy" id="908290"/>
    <lineage>
        <taxon>Bacteria</taxon>
        <taxon>Pseudomonadati</taxon>
        <taxon>Pseudomonadota</taxon>
        <taxon>Alphaproteobacteria</taxon>
        <taxon>Hyphomicrobiales</taxon>
        <taxon>Methylobacteriaceae</taxon>
        <taxon>Methylobacterium</taxon>
    </lineage>
</organism>
<keyword evidence="4" id="KW-0564">Palmitate</keyword>
<dbReference type="PANTHER" id="PTHR30429:SF0">
    <property type="entry name" value="METHIONINE-BINDING LIPOPROTEIN METQ"/>
    <property type="match status" value="1"/>
</dbReference>
<evidence type="ECO:0000256" key="6">
    <source>
        <dbReference type="PIRNR" id="PIRNR002854"/>
    </source>
</evidence>
<dbReference type="InterPro" id="IPR006311">
    <property type="entry name" value="TAT_signal"/>
</dbReference>
<keyword evidence="3" id="KW-0472">Membrane</keyword>
<evidence type="ECO:0000256" key="3">
    <source>
        <dbReference type="ARBA" id="ARBA00023136"/>
    </source>
</evidence>
<evidence type="ECO:0000256" key="2">
    <source>
        <dbReference type="ARBA" id="ARBA00022729"/>
    </source>
</evidence>
<protein>
    <recommendedName>
        <fullName evidence="6">Lipoprotein</fullName>
    </recommendedName>
</protein>
<dbReference type="KEGG" id="mmes:MMSR116_01810"/>
<comment type="similarity">
    <text evidence="6">Belongs to the nlpA lipoprotein family.</text>
</comment>
<evidence type="ECO:0000256" key="4">
    <source>
        <dbReference type="ARBA" id="ARBA00023139"/>
    </source>
</evidence>
<accession>A0A6B9FAC0</accession>
<dbReference type="PROSITE" id="PS51318">
    <property type="entry name" value="TAT"/>
    <property type="match status" value="1"/>
</dbReference>
<keyword evidence="2" id="KW-0732">Signal</keyword>
<comment type="subcellular location">
    <subcellularLocation>
        <location evidence="1">Membrane</location>
        <topology evidence="1">Lipid-anchor</topology>
    </subcellularLocation>
</comment>
<dbReference type="InterPro" id="IPR004872">
    <property type="entry name" value="Lipoprotein_NlpA"/>
</dbReference>
<proteinExistence type="inferred from homology"/>
<dbReference type="EMBL" id="CP043538">
    <property type="protein sequence ID" value="QGY00783.1"/>
    <property type="molecule type" value="Genomic_DNA"/>
</dbReference>
<gene>
    <name evidence="7" type="ORF">MMSR116_01810</name>
</gene>
<dbReference type="GO" id="GO:0016020">
    <property type="term" value="C:membrane"/>
    <property type="evidence" value="ECO:0007669"/>
    <property type="project" value="UniProtKB-SubCell"/>
</dbReference>
<sequence length="274" mass="28922">MTAPSRRVVLAGFLAGSLAELLILAAGGRAGAAGQALRVVASSVPHAEILHFVSETLAPDIPLKVIEISGDLRPNALLRDGDADANFFQHVPFLRAEEAALGTRFAVVATVHVEPLGLYSRRARALAELPKGGLVAIPNNVTNASRSLTLLQENGLIRLRPGGEGAFASVDDVAENPKGFRFVEIVPPQLPRSLDDVALAVINGNYALEAGLEPARDALALERAEGNPYANVLVTTEALAQDPRILRLAALLTSAEVAAFIRTRYRGSVVPVRA</sequence>
<dbReference type="RefSeq" id="WP_010686408.1">
    <property type="nucleotide sequence ID" value="NZ_CP043538.1"/>
</dbReference>
<reference evidence="7 8" key="2">
    <citation type="journal article" date="2013" name="Genome Announc.">
        <title>Draft Genome Sequence of Methylobacterium mesophilicum Strain SR1.6/6, Isolated from Citrus sinensis.</title>
        <authorList>
            <person name="Marinho Almeida D."/>
            <person name="Dini-Andreote F."/>
            <person name="Camargo Neves A.A."/>
            <person name="Juca Ramos R.T."/>
            <person name="Andreote F.D."/>
            <person name="Carneiro A.R."/>
            <person name="Oliveira de Souza Lima A."/>
            <person name="Caracciolo Gomes de Sa P.H."/>
            <person name="Ribeiro Barbosa M.S."/>
            <person name="Araujo W.L."/>
            <person name="Silva A."/>
        </authorList>
    </citation>
    <scope>NUCLEOTIDE SEQUENCE [LARGE SCALE GENOMIC DNA]</scope>
    <source>
        <strain evidence="7 8">SR1.6/6</strain>
    </source>
</reference>
<dbReference type="PIRSF" id="PIRSF002854">
    <property type="entry name" value="MetQ"/>
    <property type="match status" value="1"/>
</dbReference>